<evidence type="ECO:0000313" key="2">
    <source>
        <dbReference type="Proteomes" id="UP000256373"/>
    </source>
</evidence>
<dbReference type="PROSITE" id="PS51257">
    <property type="entry name" value="PROKAR_LIPOPROTEIN"/>
    <property type="match status" value="1"/>
</dbReference>
<name>A0A3D8Y4S5_9BACT</name>
<keyword evidence="2" id="KW-1185">Reference proteome</keyword>
<dbReference type="EMBL" id="QNUL01000028">
    <property type="protein sequence ID" value="REA57418.1"/>
    <property type="molecule type" value="Genomic_DNA"/>
</dbReference>
<reference evidence="1 2" key="1">
    <citation type="submission" date="2018-07" db="EMBL/GenBank/DDBJ databases">
        <title>Dyadobacter roseus sp. nov., isolated from rose rhizosphere soil.</title>
        <authorList>
            <person name="Chen L."/>
        </authorList>
    </citation>
    <scope>NUCLEOTIDE SEQUENCE [LARGE SCALE GENOMIC DNA]</scope>
    <source>
        <strain evidence="1 2">RS19</strain>
    </source>
</reference>
<evidence type="ECO:0008006" key="3">
    <source>
        <dbReference type="Google" id="ProtNLM"/>
    </source>
</evidence>
<accession>A0A3D8Y4S5</accession>
<dbReference type="AlphaFoldDB" id="A0A3D8Y4S5"/>
<proteinExistence type="predicted"/>
<gene>
    <name evidence="1" type="ORF">DSL64_23990</name>
</gene>
<evidence type="ECO:0000313" key="1">
    <source>
        <dbReference type="EMBL" id="REA57418.1"/>
    </source>
</evidence>
<dbReference type="Proteomes" id="UP000256373">
    <property type="component" value="Unassembled WGS sequence"/>
</dbReference>
<comment type="caution">
    <text evidence="1">The sequence shown here is derived from an EMBL/GenBank/DDBJ whole genome shotgun (WGS) entry which is preliminary data.</text>
</comment>
<organism evidence="1 2">
    <name type="scientific">Dyadobacter luteus</name>
    <dbReference type="NCBI Taxonomy" id="2259619"/>
    <lineage>
        <taxon>Bacteria</taxon>
        <taxon>Pseudomonadati</taxon>
        <taxon>Bacteroidota</taxon>
        <taxon>Cytophagia</taxon>
        <taxon>Cytophagales</taxon>
        <taxon>Spirosomataceae</taxon>
        <taxon>Dyadobacter</taxon>
    </lineage>
</organism>
<sequence length="153" mass="17808">MRGYMHFRQFFRFQTIFLVLTVVTYGCAKKECMSPPPDFSFQIADADKNYPEDLAANASVKVYYRDGEQKRYILSPLIQDKYFQGSTIISDSRSANDPELYLEVDQRILAKIKLETYTNNQKCNGWDQVSRVTQDGEVISKDGNHKYIFKSMQ</sequence>
<protein>
    <recommendedName>
        <fullName evidence="3">Lipoprotein</fullName>
    </recommendedName>
</protein>